<keyword evidence="3" id="KW-1185">Reference proteome</keyword>
<reference evidence="3" key="1">
    <citation type="journal article" date="2017" name="Nat. Ecol. Evol.">
        <title>Genome expansion and lineage-specific genetic innovations in the forest pathogenic fungi Armillaria.</title>
        <authorList>
            <person name="Sipos G."/>
            <person name="Prasanna A.N."/>
            <person name="Walter M.C."/>
            <person name="O'Connor E."/>
            <person name="Balint B."/>
            <person name="Krizsan K."/>
            <person name="Kiss B."/>
            <person name="Hess J."/>
            <person name="Varga T."/>
            <person name="Slot J."/>
            <person name="Riley R."/>
            <person name="Boka B."/>
            <person name="Rigling D."/>
            <person name="Barry K."/>
            <person name="Lee J."/>
            <person name="Mihaltcheva S."/>
            <person name="LaButti K."/>
            <person name="Lipzen A."/>
            <person name="Waldron R."/>
            <person name="Moloney N.M."/>
            <person name="Sperisen C."/>
            <person name="Kredics L."/>
            <person name="Vagvoelgyi C."/>
            <person name="Patrignani A."/>
            <person name="Fitzpatrick D."/>
            <person name="Nagy I."/>
            <person name="Doyle S."/>
            <person name="Anderson J.B."/>
            <person name="Grigoriev I.V."/>
            <person name="Gueldener U."/>
            <person name="Muensterkoetter M."/>
            <person name="Nagy L.G."/>
        </authorList>
    </citation>
    <scope>NUCLEOTIDE SEQUENCE [LARGE SCALE GENOMIC DNA]</scope>
    <source>
        <strain evidence="3">28-4</strain>
    </source>
</reference>
<evidence type="ECO:0000313" key="2">
    <source>
        <dbReference type="EMBL" id="PBK59131.1"/>
    </source>
</evidence>
<accession>A0A2H3AJT0</accession>
<name>A0A2H3AJT0_9AGAR</name>
<dbReference type="AlphaFoldDB" id="A0A2H3AJT0"/>
<feature type="chain" id="PRO_5013890815" evidence="1">
    <location>
        <begin position="16"/>
        <end position="194"/>
    </location>
</feature>
<keyword evidence="1" id="KW-0732">Signal</keyword>
<protein>
    <submittedName>
        <fullName evidence="2">Uncharacterized protein</fullName>
    </submittedName>
</protein>
<proteinExistence type="predicted"/>
<sequence length="194" mass="21922">MLHLLDACLLLFLWAQVPLLLLPCFFLDGGPAVPAAALFLEIVCCNIARSLGPRKVSLLREMYATVRSKRYEPLRPRRPFLIGTWRRYTHHTTHHEYLVCNPYLPHTSFYFQCILGMGMVLIRKELHITEALNAQAKICLLGEVDQILCNDSLQIGWHRQQSSGNAESIIGLVLGQVSMAVYSGVPRFVVGKYA</sequence>
<gene>
    <name evidence="2" type="ORF">ARMSODRAFT_983300</name>
</gene>
<dbReference type="EMBL" id="KZ293512">
    <property type="protein sequence ID" value="PBK59131.1"/>
    <property type="molecule type" value="Genomic_DNA"/>
</dbReference>
<evidence type="ECO:0000256" key="1">
    <source>
        <dbReference type="SAM" id="SignalP"/>
    </source>
</evidence>
<dbReference type="Proteomes" id="UP000218334">
    <property type="component" value="Unassembled WGS sequence"/>
</dbReference>
<evidence type="ECO:0000313" key="3">
    <source>
        <dbReference type="Proteomes" id="UP000218334"/>
    </source>
</evidence>
<feature type="signal peptide" evidence="1">
    <location>
        <begin position="1"/>
        <end position="15"/>
    </location>
</feature>
<organism evidence="2 3">
    <name type="scientific">Armillaria solidipes</name>
    <dbReference type="NCBI Taxonomy" id="1076256"/>
    <lineage>
        <taxon>Eukaryota</taxon>
        <taxon>Fungi</taxon>
        <taxon>Dikarya</taxon>
        <taxon>Basidiomycota</taxon>
        <taxon>Agaricomycotina</taxon>
        <taxon>Agaricomycetes</taxon>
        <taxon>Agaricomycetidae</taxon>
        <taxon>Agaricales</taxon>
        <taxon>Marasmiineae</taxon>
        <taxon>Physalacriaceae</taxon>
        <taxon>Armillaria</taxon>
    </lineage>
</organism>